<sequence>MENFKNRVLQEDNLVYSFFNDYNIVVSKEIGYGWMGKSSSVPLYFVMIEKDNDSAVRQELLHLRVFTSIGQTIRYLAVILQDYVFDERLIENIIKATNTLEFVQVS</sequence>
<dbReference type="OrthoDB" id="2967179at2"/>
<proteinExistence type="predicted"/>
<dbReference type="RefSeq" id="WP_147667908.1">
    <property type="nucleotide sequence ID" value="NZ_VDUW01000006.1"/>
</dbReference>
<organism evidence="1 2">
    <name type="scientific">Cerasibacillus terrae</name>
    <dbReference type="NCBI Taxonomy" id="2498845"/>
    <lineage>
        <taxon>Bacteria</taxon>
        <taxon>Bacillati</taxon>
        <taxon>Bacillota</taxon>
        <taxon>Bacilli</taxon>
        <taxon>Bacillales</taxon>
        <taxon>Bacillaceae</taxon>
        <taxon>Cerasibacillus</taxon>
    </lineage>
</organism>
<gene>
    <name evidence="1" type="ORF">FHP05_10175</name>
</gene>
<keyword evidence="2" id="KW-1185">Reference proteome</keyword>
<comment type="caution">
    <text evidence="1">The sequence shown here is derived from an EMBL/GenBank/DDBJ whole genome shotgun (WGS) entry which is preliminary data.</text>
</comment>
<dbReference type="Proteomes" id="UP000321574">
    <property type="component" value="Unassembled WGS sequence"/>
</dbReference>
<dbReference type="AlphaFoldDB" id="A0A5C8NT69"/>
<evidence type="ECO:0000313" key="2">
    <source>
        <dbReference type="Proteomes" id="UP000321574"/>
    </source>
</evidence>
<accession>A0A5C8NT69</accession>
<evidence type="ECO:0000313" key="1">
    <source>
        <dbReference type="EMBL" id="TXL64045.1"/>
    </source>
</evidence>
<protein>
    <submittedName>
        <fullName evidence="1">Uncharacterized protein</fullName>
    </submittedName>
</protein>
<dbReference type="EMBL" id="VDUW01000006">
    <property type="protein sequence ID" value="TXL64045.1"/>
    <property type="molecule type" value="Genomic_DNA"/>
</dbReference>
<reference evidence="1 2" key="1">
    <citation type="submission" date="2019-06" db="EMBL/GenBank/DDBJ databases">
        <title>Cerasibacillus sp. nov., isolated from maize field.</title>
        <authorList>
            <person name="Lin S.-Y."/>
            <person name="Tsai C.-F."/>
            <person name="Young C.-C."/>
        </authorList>
    </citation>
    <scope>NUCLEOTIDE SEQUENCE [LARGE SCALE GENOMIC DNA]</scope>
    <source>
        <strain evidence="1 2">CC-CFT480</strain>
    </source>
</reference>
<name>A0A5C8NT69_9BACI</name>